<dbReference type="EMBL" id="LAQU01000011">
    <property type="protein sequence ID" value="KKB63334.1"/>
    <property type="molecule type" value="Genomic_DNA"/>
</dbReference>
<dbReference type="Pfam" id="PF12318">
    <property type="entry name" value="FAD-SLDH"/>
    <property type="match status" value="1"/>
</dbReference>
<dbReference type="Proteomes" id="UP000033618">
    <property type="component" value="Unassembled WGS sequence"/>
</dbReference>
<proteinExistence type="predicted"/>
<dbReference type="PROSITE" id="PS51318">
    <property type="entry name" value="TAT"/>
    <property type="match status" value="1"/>
</dbReference>
<evidence type="ECO:0000313" key="1">
    <source>
        <dbReference type="EMBL" id="KKB63334.1"/>
    </source>
</evidence>
<gene>
    <name evidence="1" type="ORF">WM40_12660</name>
</gene>
<protein>
    <recommendedName>
        <fullName evidence="3">Twin-arginine translocation pathway signal</fullName>
    </recommendedName>
</protein>
<comment type="caution">
    <text evidence="1">The sequence shown here is derived from an EMBL/GenBank/DDBJ whole genome shotgun (WGS) entry which is preliminary data.</text>
</comment>
<accession>A0A0F5K0C8</accession>
<dbReference type="PATRIC" id="fig|28092.6.peg.2976"/>
<dbReference type="AlphaFoldDB" id="A0A0F5K0C8"/>
<evidence type="ECO:0000313" key="2">
    <source>
        <dbReference type="Proteomes" id="UP000033618"/>
    </source>
</evidence>
<keyword evidence="2" id="KW-1185">Reference proteome</keyword>
<evidence type="ECO:0008006" key="3">
    <source>
        <dbReference type="Google" id="ProtNLM"/>
    </source>
</evidence>
<sequence length="181" mass="18558">MHVSGKKTAEQDSTSMAKSRSRRGVLKLATVAVAVTSVPFGAAAAASATASTSTVADDFSFVSTFLTGKASLDPDIQAALLKAFAALDTGFGAKLAALRTVIARDNVTAENLHETLSANDPDLASLPQVILAGWYLGVAGSGKHAICVTYVNDLANAAVSDVLSPPSYAYGPCNSWAQKPI</sequence>
<organism evidence="1 2">
    <name type="scientific">Robbsia andropogonis</name>
    <dbReference type="NCBI Taxonomy" id="28092"/>
    <lineage>
        <taxon>Bacteria</taxon>
        <taxon>Pseudomonadati</taxon>
        <taxon>Pseudomonadota</taxon>
        <taxon>Betaproteobacteria</taxon>
        <taxon>Burkholderiales</taxon>
        <taxon>Burkholderiaceae</taxon>
        <taxon>Robbsia</taxon>
    </lineage>
</organism>
<name>A0A0F5K0C8_9BURK</name>
<dbReference type="InterPro" id="IPR006311">
    <property type="entry name" value="TAT_signal"/>
</dbReference>
<dbReference type="STRING" id="28092.WM40_12660"/>
<dbReference type="InterPro" id="IPR024651">
    <property type="entry name" value="FAD-SLDH_ssu"/>
</dbReference>
<reference evidence="1 2" key="1">
    <citation type="submission" date="2015-03" db="EMBL/GenBank/DDBJ databases">
        <title>Draft Genome Sequence of Burkholderia andropogonis type strain ICMP2807, isolated from Sorghum bicolor.</title>
        <authorList>
            <person name="Lopes-Santos L."/>
            <person name="Castro D.B."/>
            <person name="Ottoboni L.M."/>
            <person name="Park D."/>
            <person name="Weirc B.S."/>
            <person name="Destefano S.A."/>
        </authorList>
    </citation>
    <scope>NUCLEOTIDE SEQUENCE [LARGE SCALE GENOMIC DNA]</scope>
    <source>
        <strain evidence="1 2">ICMP2807</strain>
    </source>
</reference>